<protein>
    <recommendedName>
        <fullName evidence="4">Tc3 transposase DNA binding domain-containing protein</fullName>
    </recommendedName>
</protein>
<organism evidence="2 3">
    <name type="scientific">Necator americanus</name>
    <name type="common">Human hookworm</name>
    <dbReference type="NCBI Taxonomy" id="51031"/>
    <lineage>
        <taxon>Eukaryota</taxon>
        <taxon>Metazoa</taxon>
        <taxon>Ecdysozoa</taxon>
        <taxon>Nematoda</taxon>
        <taxon>Chromadorea</taxon>
        <taxon>Rhabditida</taxon>
        <taxon>Rhabditina</taxon>
        <taxon>Rhabditomorpha</taxon>
        <taxon>Strongyloidea</taxon>
        <taxon>Ancylostomatidae</taxon>
        <taxon>Bunostominae</taxon>
        <taxon>Necator</taxon>
    </lineage>
</organism>
<evidence type="ECO:0008006" key="4">
    <source>
        <dbReference type="Google" id="ProtNLM"/>
    </source>
</evidence>
<proteinExistence type="predicted"/>
<reference evidence="2 3" key="1">
    <citation type="submission" date="2023-08" db="EMBL/GenBank/DDBJ databases">
        <title>A Necator americanus chromosomal reference genome.</title>
        <authorList>
            <person name="Ilik V."/>
            <person name="Petrzelkova K.J."/>
            <person name="Pardy F."/>
            <person name="Fuh T."/>
            <person name="Niatou-Singa F.S."/>
            <person name="Gouil Q."/>
            <person name="Baker L."/>
            <person name="Ritchie M.E."/>
            <person name="Jex A.R."/>
            <person name="Gazzola D."/>
            <person name="Li H."/>
            <person name="Toshio Fujiwara R."/>
            <person name="Zhan B."/>
            <person name="Aroian R.V."/>
            <person name="Pafco B."/>
            <person name="Schwarz E.M."/>
        </authorList>
    </citation>
    <scope>NUCLEOTIDE SEQUENCE [LARGE SCALE GENOMIC DNA]</scope>
    <source>
        <strain evidence="2 3">Aroian</strain>
        <tissue evidence="2">Whole animal</tissue>
    </source>
</reference>
<name>A0ABR1EM61_NECAM</name>
<dbReference type="InterPro" id="IPR009057">
    <property type="entry name" value="Homeodomain-like_sf"/>
</dbReference>
<comment type="caution">
    <text evidence="2">The sequence shown here is derived from an EMBL/GenBank/DDBJ whole genome shotgun (WGS) entry which is preliminary data.</text>
</comment>
<accession>A0ABR1EM61</accession>
<dbReference type="EMBL" id="JAVFWL010000006">
    <property type="protein sequence ID" value="KAK6763719.1"/>
    <property type="molecule type" value="Genomic_DNA"/>
</dbReference>
<evidence type="ECO:0000313" key="3">
    <source>
        <dbReference type="Proteomes" id="UP001303046"/>
    </source>
</evidence>
<evidence type="ECO:0000256" key="1">
    <source>
        <dbReference type="ARBA" id="ARBA00004123"/>
    </source>
</evidence>
<dbReference type="SUPFAM" id="SSF46689">
    <property type="entry name" value="Homeodomain-like"/>
    <property type="match status" value="1"/>
</dbReference>
<evidence type="ECO:0000313" key="2">
    <source>
        <dbReference type="EMBL" id="KAK6763719.1"/>
    </source>
</evidence>
<dbReference type="Proteomes" id="UP001303046">
    <property type="component" value="Unassembled WGS sequence"/>
</dbReference>
<gene>
    <name evidence="2" type="primary">Necator_chrX.g24321</name>
    <name evidence="2" type="ORF">RB195_024156</name>
</gene>
<sequence length="193" mass="21921">MVKPERRSVTSVAQEFGIVHSIVSRGSRAFRTTAIASRRRGGGRPRLTTAEDDRYIVQRARRDPCPLVLFDVAHCHRKIKRPKYTPKKTQMGKEYSVKVTLTGDCTMFKDSEHHRKRCRRFAEINGAQRTGSWAKSPPPCSRATVEINRGRPPRLLRKAVAVVRNALDTVKQCCERYQTPGLQTSHSVLPVSR</sequence>
<keyword evidence="3" id="KW-1185">Reference proteome</keyword>
<comment type="subcellular location">
    <subcellularLocation>
        <location evidence="1">Nucleus</location>
    </subcellularLocation>
</comment>